<gene>
    <name evidence="10" type="ORF">GSLYS_00018728001</name>
</gene>
<protein>
    <recommendedName>
        <fullName evidence="9">Mitochondrial import inner membrane translocase subunit TIM22</fullName>
    </recommendedName>
</protein>
<evidence type="ECO:0000256" key="8">
    <source>
        <dbReference type="ARBA" id="ARBA00024713"/>
    </source>
</evidence>
<evidence type="ECO:0000313" key="10">
    <source>
        <dbReference type="EMBL" id="CAL1545245.1"/>
    </source>
</evidence>
<sequence length="200" mass="21271">MAAPINNPNASNPHELNEFGIPKNMSTDHVSNFNLIIDHVIGNKKLPKKDVSVPIGGIPQMPLTKEELFIRDIFDSCAFKSSASCVVGFALGAAFGLFTAGVDPMSTMSTETPTTRMVLREMKARSLSYGKNFALVGAMFAGTECLVESYRGKTELINGTASGAIVGGVLGLRAGLKAGIFGAVGFAIFSTAIDYYMRHL</sequence>
<evidence type="ECO:0000313" key="11">
    <source>
        <dbReference type="Proteomes" id="UP001497497"/>
    </source>
</evidence>
<keyword evidence="3 9" id="KW-0812">Transmembrane</keyword>
<reference evidence="10 11" key="1">
    <citation type="submission" date="2024-04" db="EMBL/GenBank/DDBJ databases">
        <authorList>
            <consortium name="Genoscope - CEA"/>
            <person name="William W."/>
        </authorList>
    </citation>
    <scope>NUCLEOTIDE SEQUENCE [LARGE SCALE GENOMIC DNA]</scope>
</reference>
<dbReference type="GO" id="GO:0008320">
    <property type="term" value="F:protein transmembrane transporter activity"/>
    <property type="evidence" value="ECO:0007669"/>
    <property type="project" value="UniProtKB-UniRule"/>
</dbReference>
<keyword evidence="6 9" id="KW-0496">Mitochondrion</keyword>
<keyword evidence="4 9" id="KW-0999">Mitochondrion inner membrane</keyword>
<dbReference type="AlphaFoldDB" id="A0AAV2IG81"/>
<evidence type="ECO:0000256" key="7">
    <source>
        <dbReference type="ARBA" id="ARBA00023136"/>
    </source>
</evidence>
<name>A0AAV2IG81_LYMST</name>
<dbReference type="GO" id="GO:0030943">
    <property type="term" value="F:mitochondrion targeting sequence binding"/>
    <property type="evidence" value="ECO:0007669"/>
    <property type="project" value="TreeGrafter"/>
</dbReference>
<keyword evidence="9" id="KW-0813">Transport</keyword>
<evidence type="ECO:0000256" key="6">
    <source>
        <dbReference type="ARBA" id="ARBA00023128"/>
    </source>
</evidence>
<proteinExistence type="inferred from homology"/>
<evidence type="ECO:0000256" key="1">
    <source>
        <dbReference type="ARBA" id="ARBA00004448"/>
    </source>
</evidence>
<keyword evidence="9" id="KW-0653">Protein transport</keyword>
<dbReference type="PANTHER" id="PTHR14110:SF0">
    <property type="entry name" value="MITOCHONDRIAL IMPORT INNER MEMBRANE TRANSLOCASE SUBUNIT TIM22"/>
    <property type="match status" value="1"/>
</dbReference>
<comment type="caution">
    <text evidence="10">The sequence shown here is derived from an EMBL/GenBank/DDBJ whole genome shotgun (WGS) entry which is preliminary data.</text>
</comment>
<evidence type="ECO:0000256" key="2">
    <source>
        <dbReference type="ARBA" id="ARBA00008444"/>
    </source>
</evidence>
<keyword evidence="7 9" id="KW-0472">Membrane</keyword>
<dbReference type="GO" id="GO:0045039">
    <property type="term" value="P:protein insertion into mitochondrial inner membrane"/>
    <property type="evidence" value="ECO:0007669"/>
    <property type="project" value="UniProtKB-UniRule"/>
</dbReference>
<evidence type="ECO:0000256" key="4">
    <source>
        <dbReference type="ARBA" id="ARBA00022792"/>
    </source>
</evidence>
<dbReference type="PANTHER" id="PTHR14110">
    <property type="entry name" value="MITOCHONDRIAL IMPORT INNER MEMBRANE TRANSLOCASE SUBUNIT TIM22"/>
    <property type="match status" value="1"/>
</dbReference>
<dbReference type="EMBL" id="CAXITT010000691">
    <property type="protein sequence ID" value="CAL1545245.1"/>
    <property type="molecule type" value="Genomic_DNA"/>
</dbReference>
<dbReference type="Pfam" id="PF02466">
    <property type="entry name" value="Tim17"/>
    <property type="match status" value="1"/>
</dbReference>
<dbReference type="GO" id="GO:0042721">
    <property type="term" value="C:TIM22 mitochondrial import inner membrane insertion complex"/>
    <property type="evidence" value="ECO:0007669"/>
    <property type="project" value="UniProtKB-UniRule"/>
</dbReference>
<evidence type="ECO:0000256" key="3">
    <source>
        <dbReference type="ARBA" id="ARBA00022692"/>
    </source>
</evidence>
<keyword evidence="11" id="KW-1185">Reference proteome</keyword>
<comment type="function">
    <text evidence="8 9">Essential core component of the TIM22 complex, a complex that mediates the import and insertion of multi-pass transmembrane proteins into the mitochondrial inner membrane. In the TIM22 complex, it constitutes the voltage-activated and signal-gated channel. Forms a twin-pore translocase that uses the membrane potential as external driving force in 2 voltage-dependent steps.</text>
</comment>
<comment type="subunit">
    <text evidence="9">Component of the TIM22 complex.</text>
</comment>
<dbReference type="Proteomes" id="UP001497497">
    <property type="component" value="Unassembled WGS sequence"/>
</dbReference>
<feature type="transmembrane region" description="Helical" evidence="9">
    <location>
        <begin position="178"/>
        <end position="197"/>
    </location>
</feature>
<evidence type="ECO:0000256" key="9">
    <source>
        <dbReference type="RuleBase" id="RU367038"/>
    </source>
</evidence>
<keyword evidence="5 9" id="KW-1133">Transmembrane helix</keyword>
<comment type="similarity">
    <text evidence="2 9">Belongs to the Tim17/Tim22/Tim23 family.</text>
</comment>
<accession>A0AAV2IG81</accession>
<dbReference type="InterPro" id="IPR039175">
    <property type="entry name" value="TIM22"/>
</dbReference>
<keyword evidence="9" id="KW-0811">Translocation</keyword>
<evidence type="ECO:0000256" key="5">
    <source>
        <dbReference type="ARBA" id="ARBA00022989"/>
    </source>
</evidence>
<comment type="subcellular location">
    <subcellularLocation>
        <location evidence="1 9">Mitochondrion inner membrane</location>
        <topology evidence="1 9">Multi-pass membrane protein</topology>
    </subcellularLocation>
</comment>
<feature type="transmembrane region" description="Helical" evidence="9">
    <location>
        <begin position="81"/>
        <end position="102"/>
    </location>
</feature>
<organism evidence="10 11">
    <name type="scientific">Lymnaea stagnalis</name>
    <name type="common">Great pond snail</name>
    <name type="synonym">Helix stagnalis</name>
    <dbReference type="NCBI Taxonomy" id="6523"/>
    <lineage>
        <taxon>Eukaryota</taxon>
        <taxon>Metazoa</taxon>
        <taxon>Spiralia</taxon>
        <taxon>Lophotrochozoa</taxon>
        <taxon>Mollusca</taxon>
        <taxon>Gastropoda</taxon>
        <taxon>Heterobranchia</taxon>
        <taxon>Euthyneura</taxon>
        <taxon>Panpulmonata</taxon>
        <taxon>Hygrophila</taxon>
        <taxon>Lymnaeoidea</taxon>
        <taxon>Lymnaeidae</taxon>
        <taxon>Lymnaea</taxon>
    </lineage>
</organism>